<dbReference type="GO" id="GO:0050853">
    <property type="term" value="P:B cell receptor signaling pathway"/>
    <property type="evidence" value="ECO:0007669"/>
    <property type="project" value="TreeGrafter"/>
</dbReference>
<reference evidence="2" key="1">
    <citation type="submission" date="2021-01" db="EMBL/GenBank/DDBJ databases">
        <authorList>
            <person name="Zahm M."/>
            <person name="Roques C."/>
            <person name="Cabau C."/>
            <person name="Klopp C."/>
            <person name="Donnadieu C."/>
            <person name="Jouanno E."/>
            <person name="Lampietro C."/>
            <person name="Louis A."/>
            <person name="Herpin A."/>
            <person name="Echchiki A."/>
            <person name="Berthelot C."/>
            <person name="Parey E."/>
            <person name="Roest-Crollius H."/>
            <person name="Braasch I."/>
            <person name="Postlethwait J."/>
            <person name="Bobe J."/>
            <person name="Montfort J."/>
            <person name="Bouchez O."/>
            <person name="Begum T."/>
            <person name="Mejri S."/>
            <person name="Adams A."/>
            <person name="Chen W.-J."/>
            <person name="Guiguen Y."/>
        </authorList>
    </citation>
    <scope>NUCLEOTIDE SEQUENCE</scope>
    <source>
        <tissue evidence="2">Blood</tissue>
    </source>
</reference>
<accession>A0A8T3E2S6</accession>
<sequence length="255" mass="28320">MCHTPPSFLACPPKASNSDGGSMTLLPLGMTWAFVQFETGSREAQPPDVSRHPSSSYKPCCRQSDGSRPGAPSDKGMTVILSQQEAGLAVASFVCLGVLCAMCLRCHKKSTIIREENSIYNQELVREGRRFTVLRSKTVRLNQTTRDLPPTPQEAPEVICSTSLTAEVQPNYQNVPKSRLGDFEPMYVDPIPNSVYQNITTDKEKDADTNSYENVFPTVSNPVSEDSESSDYQNTDFLEEMKEEEDEPDYVNTET</sequence>
<dbReference type="AlphaFoldDB" id="A0A8T3E2S6"/>
<feature type="region of interest" description="Disordered" evidence="1">
    <location>
        <begin position="43"/>
        <end position="75"/>
    </location>
</feature>
<dbReference type="GO" id="GO:0019722">
    <property type="term" value="P:calcium-mediated signaling"/>
    <property type="evidence" value="ECO:0007669"/>
    <property type="project" value="TreeGrafter"/>
</dbReference>
<evidence type="ECO:0000313" key="2">
    <source>
        <dbReference type="EMBL" id="KAI1903523.1"/>
    </source>
</evidence>
<dbReference type="EMBL" id="JAERUA010000002">
    <property type="protein sequence ID" value="KAI1903523.1"/>
    <property type="molecule type" value="Genomic_DNA"/>
</dbReference>
<dbReference type="GO" id="GO:0042113">
    <property type="term" value="P:B cell activation"/>
    <property type="evidence" value="ECO:0007669"/>
    <property type="project" value="InterPro"/>
</dbReference>
<organism evidence="2 3">
    <name type="scientific">Albula goreensis</name>
    <dbReference type="NCBI Taxonomy" id="1534307"/>
    <lineage>
        <taxon>Eukaryota</taxon>
        <taxon>Metazoa</taxon>
        <taxon>Chordata</taxon>
        <taxon>Craniata</taxon>
        <taxon>Vertebrata</taxon>
        <taxon>Euteleostomi</taxon>
        <taxon>Actinopterygii</taxon>
        <taxon>Neopterygii</taxon>
        <taxon>Teleostei</taxon>
        <taxon>Albuliformes</taxon>
        <taxon>Albulidae</taxon>
        <taxon>Albula</taxon>
    </lineage>
</organism>
<proteinExistence type="predicted"/>
<name>A0A8T3E2S6_9TELE</name>
<feature type="compositionally biased region" description="Polar residues" evidence="1">
    <location>
        <begin position="209"/>
        <end position="236"/>
    </location>
</feature>
<evidence type="ECO:0000313" key="3">
    <source>
        <dbReference type="Proteomes" id="UP000829720"/>
    </source>
</evidence>
<gene>
    <name evidence="2" type="ORF">AGOR_G00028070</name>
</gene>
<dbReference type="OrthoDB" id="8672596at2759"/>
<dbReference type="PANTHER" id="PTHR15646:SF5">
    <property type="entry name" value="LINKER FOR ACTIVATION OF T-CELLS FAMILY MEMBER 2"/>
    <property type="match status" value="1"/>
</dbReference>
<dbReference type="InterPro" id="IPR031428">
    <property type="entry name" value="LAT2"/>
</dbReference>
<comment type="caution">
    <text evidence="2">The sequence shown here is derived from an EMBL/GenBank/DDBJ whole genome shotgun (WGS) entry which is preliminary data.</text>
</comment>
<dbReference type="PANTHER" id="PTHR15646">
    <property type="entry name" value="LINKER FOR ACTIVATION OF T-CELLS FAMILY MEMBER 2"/>
    <property type="match status" value="1"/>
</dbReference>
<protein>
    <submittedName>
        <fullName evidence="2">Uncharacterized protein</fullName>
    </submittedName>
</protein>
<keyword evidence="3" id="KW-1185">Reference proteome</keyword>
<evidence type="ECO:0000256" key="1">
    <source>
        <dbReference type="SAM" id="MobiDB-lite"/>
    </source>
</evidence>
<dbReference type="GO" id="GO:0005886">
    <property type="term" value="C:plasma membrane"/>
    <property type="evidence" value="ECO:0007669"/>
    <property type="project" value="TreeGrafter"/>
</dbReference>
<feature type="region of interest" description="Disordered" evidence="1">
    <location>
        <begin position="204"/>
        <end position="255"/>
    </location>
</feature>
<dbReference type="Pfam" id="PF15703">
    <property type="entry name" value="LAT2"/>
    <property type="match status" value="1"/>
</dbReference>
<feature type="compositionally biased region" description="Acidic residues" evidence="1">
    <location>
        <begin position="237"/>
        <end position="249"/>
    </location>
</feature>
<dbReference type="Proteomes" id="UP000829720">
    <property type="component" value="Unassembled WGS sequence"/>
</dbReference>